<evidence type="ECO:0000313" key="2">
    <source>
        <dbReference type="EMBL" id="MEJ1090655.1"/>
    </source>
</evidence>
<dbReference type="InterPro" id="IPR007163">
    <property type="entry name" value="VCA0040-like"/>
</dbReference>
<evidence type="ECO:0000256" key="1">
    <source>
        <dbReference type="SAM" id="Phobius"/>
    </source>
</evidence>
<dbReference type="RefSeq" id="WP_337317304.1">
    <property type="nucleotide sequence ID" value="NZ_JBBDGN010000002.1"/>
</dbReference>
<keyword evidence="1" id="KW-0812">Transmembrane</keyword>
<sequence>MTTTAPTRERATPVRMLTNALRGALIGMAELLPGISGGTVALVVGVYERLLLNLSLLGAAVRQLLTGPDRRASFLRTIRQVEWMFLTPLLVGMAAMVIIAAGVVESLVSSQPVASRALFFGLVAASLVVPWRLALRAGSRGVADILVFVLAAGASFALVGFAGGGVVADPPLLMVFVAAAIAVCALVVPGVSGSFFLLAIGLYAPTLKAVASRDLGYLAVFALGALVGLGTIVRALRWLLAHQRRLTLLAMTGLMLGSLRALWPWQTAEDGDPAGVGVLLPPSGDVWMPVLLALAGAAAVFALIVVDAKLSRPAVAAAEERDVVSRVA</sequence>
<comment type="caution">
    <text evidence="2">The sequence shown here is derived from an EMBL/GenBank/DDBJ whole genome shotgun (WGS) entry which is preliminary data.</text>
</comment>
<gene>
    <name evidence="2" type="ORF">WDU93_03025</name>
</gene>
<evidence type="ECO:0000313" key="3">
    <source>
        <dbReference type="Proteomes" id="UP001366085"/>
    </source>
</evidence>
<name>A0ABU8LI26_9MICO</name>
<dbReference type="Pfam" id="PF04018">
    <property type="entry name" value="VCA0040-like"/>
    <property type="match status" value="1"/>
</dbReference>
<keyword evidence="1" id="KW-0472">Membrane</keyword>
<proteinExistence type="predicted"/>
<organism evidence="2 3">
    <name type="scientific">Microbacterium istanbulense</name>
    <dbReference type="NCBI Taxonomy" id="3122049"/>
    <lineage>
        <taxon>Bacteria</taxon>
        <taxon>Bacillati</taxon>
        <taxon>Actinomycetota</taxon>
        <taxon>Actinomycetes</taxon>
        <taxon>Micrococcales</taxon>
        <taxon>Microbacteriaceae</taxon>
        <taxon>Microbacterium</taxon>
    </lineage>
</organism>
<protein>
    <submittedName>
        <fullName evidence="2">DUF368 domain-containing protein</fullName>
    </submittedName>
</protein>
<feature type="transmembrane region" description="Helical" evidence="1">
    <location>
        <begin position="248"/>
        <end position="266"/>
    </location>
</feature>
<reference evidence="2 3" key="1">
    <citation type="submission" date="2024-02" db="EMBL/GenBank/DDBJ databases">
        <authorList>
            <person name="Saticioglu I.B."/>
        </authorList>
    </citation>
    <scope>NUCLEOTIDE SEQUENCE [LARGE SCALE GENOMIC DNA]</scope>
    <source>
        <strain evidence="2 3">Mu-43</strain>
    </source>
</reference>
<feature type="transmembrane region" description="Helical" evidence="1">
    <location>
        <begin position="21"/>
        <end position="47"/>
    </location>
</feature>
<feature type="transmembrane region" description="Helical" evidence="1">
    <location>
        <begin position="215"/>
        <end position="236"/>
    </location>
</feature>
<accession>A0ABU8LI26</accession>
<dbReference type="PANTHER" id="PTHR37308">
    <property type="entry name" value="INTEGRAL MEMBRANE PROTEIN"/>
    <property type="match status" value="1"/>
</dbReference>
<feature type="transmembrane region" description="Helical" evidence="1">
    <location>
        <begin position="83"/>
        <end position="104"/>
    </location>
</feature>
<dbReference type="EMBL" id="JBBDGN010000002">
    <property type="protein sequence ID" value="MEJ1090655.1"/>
    <property type="molecule type" value="Genomic_DNA"/>
</dbReference>
<keyword evidence="3" id="KW-1185">Reference proteome</keyword>
<feature type="transmembrane region" description="Helical" evidence="1">
    <location>
        <begin position="145"/>
        <end position="168"/>
    </location>
</feature>
<feature type="transmembrane region" description="Helical" evidence="1">
    <location>
        <begin position="116"/>
        <end position="133"/>
    </location>
</feature>
<dbReference type="PANTHER" id="PTHR37308:SF1">
    <property type="entry name" value="POLYPRENYL-PHOSPHATE TRANSPORTER"/>
    <property type="match status" value="1"/>
</dbReference>
<feature type="transmembrane region" description="Helical" evidence="1">
    <location>
        <begin position="286"/>
        <end position="306"/>
    </location>
</feature>
<dbReference type="Proteomes" id="UP001366085">
    <property type="component" value="Unassembled WGS sequence"/>
</dbReference>
<keyword evidence="1" id="KW-1133">Transmembrane helix</keyword>
<feature type="transmembrane region" description="Helical" evidence="1">
    <location>
        <begin position="175"/>
        <end position="203"/>
    </location>
</feature>